<feature type="transmembrane region" description="Helical" evidence="9">
    <location>
        <begin position="202"/>
        <end position="224"/>
    </location>
</feature>
<dbReference type="Proteomes" id="UP000184073">
    <property type="component" value="Unassembled WGS sequence"/>
</dbReference>
<dbReference type="InterPro" id="IPR029033">
    <property type="entry name" value="His_PPase_superfam"/>
</dbReference>
<dbReference type="EC" id="3.1.3.8" evidence="3"/>
<keyword evidence="5 9" id="KW-0812">Transmembrane</keyword>
<feature type="transmembrane region" description="Helical" evidence="9">
    <location>
        <begin position="109"/>
        <end position="127"/>
    </location>
</feature>
<dbReference type="InterPro" id="IPR012677">
    <property type="entry name" value="Nucleotide-bd_a/b_plait_sf"/>
</dbReference>
<feature type="region of interest" description="Disordered" evidence="8">
    <location>
        <begin position="1"/>
        <end position="22"/>
    </location>
</feature>
<dbReference type="VEuPathDB" id="FungiDB:ASPVEDRAFT_137786"/>
<feature type="domain" description="Major facilitator superfamily (MFS) profile" evidence="10">
    <location>
        <begin position="43"/>
        <end position="457"/>
    </location>
</feature>
<dbReference type="PROSITE" id="PS50850">
    <property type="entry name" value="MFS"/>
    <property type="match status" value="1"/>
</dbReference>
<dbReference type="PROSITE" id="PS00616">
    <property type="entry name" value="HIS_ACID_PHOSPHAT_1"/>
    <property type="match status" value="1"/>
</dbReference>
<dbReference type="OrthoDB" id="6509975at2759"/>
<comment type="subcellular location">
    <subcellularLocation>
        <location evidence="1">Membrane</location>
        <topology evidence="1">Multi-pass membrane protein</topology>
    </subcellularLocation>
</comment>
<evidence type="ECO:0000256" key="7">
    <source>
        <dbReference type="ARBA" id="ARBA00023136"/>
    </source>
</evidence>
<dbReference type="Gene3D" id="1.20.1250.20">
    <property type="entry name" value="MFS general substrate transporter like domains"/>
    <property type="match status" value="2"/>
</dbReference>
<proteinExistence type="inferred from homology"/>
<dbReference type="CDD" id="cd07061">
    <property type="entry name" value="HP_HAP_like"/>
    <property type="match status" value="1"/>
</dbReference>
<reference evidence="12" key="1">
    <citation type="journal article" date="2017" name="Genome Biol.">
        <title>Comparative genomics reveals high biological diversity and specific adaptations in the industrially and medically important fungal genus Aspergillus.</title>
        <authorList>
            <person name="de Vries R.P."/>
            <person name="Riley R."/>
            <person name="Wiebenga A."/>
            <person name="Aguilar-Osorio G."/>
            <person name="Amillis S."/>
            <person name="Uchima C.A."/>
            <person name="Anderluh G."/>
            <person name="Asadollahi M."/>
            <person name="Askin M."/>
            <person name="Barry K."/>
            <person name="Battaglia E."/>
            <person name="Bayram O."/>
            <person name="Benocci T."/>
            <person name="Braus-Stromeyer S.A."/>
            <person name="Caldana C."/>
            <person name="Canovas D."/>
            <person name="Cerqueira G.C."/>
            <person name="Chen F."/>
            <person name="Chen W."/>
            <person name="Choi C."/>
            <person name="Clum A."/>
            <person name="Dos Santos R.A."/>
            <person name="Damasio A.R."/>
            <person name="Diallinas G."/>
            <person name="Emri T."/>
            <person name="Fekete E."/>
            <person name="Flipphi M."/>
            <person name="Freyberg S."/>
            <person name="Gallo A."/>
            <person name="Gournas C."/>
            <person name="Habgood R."/>
            <person name="Hainaut M."/>
            <person name="Harispe M.L."/>
            <person name="Henrissat B."/>
            <person name="Hilden K.S."/>
            <person name="Hope R."/>
            <person name="Hossain A."/>
            <person name="Karabika E."/>
            <person name="Karaffa L."/>
            <person name="Karanyi Z."/>
            <person name="Krasevec N."/>
            <person name="Kuo A."/>
            <person name="Kusch H."/>
            <person name="LaButti K."/>
            <person name="Lagendijk E.L."/>
            <person name="Lapidus A."/>
            <person name="Levasseur A."/>
            <person name="Lindquist E."/>
            <person name="Lipzen A."/>
            <person name="Logrieco A.F."/>
            <person name="MacCabe A."/>
            <person name="Maekelae M.R."/>
            <person name="Malavazi I."/>
            <person name="Melin P."/>
            <person name="Meyer V."/>
            <person name="Mielnichuk N."/>
            <person name="Miskei M."/>
            <person name="Molnar A.P."/>
            <person name="Mule G."/>
            <person name="Ngan C.Y."/>
            <person name="Orejas M."/>
            <person name="Orosz E."/>
            <person name="Ouedraogo J.P."/>
            <person name="Overkamp K.M."/>
            <person name="Park H.-S."/>
            <person name="Perrone G."/>
            <person name="Piumi F."/>
            <person name="Punt P.J."/>
            <person name="Ram A.F."/>
            <person name="Ramon A."/>
            <person name="Rauscher S."/>
            <person name="Record E."/>
            <person name="Riano-Pachon D.M."/>
            <person name="Robert V."/>
            <person name="Roehrig J."/>
            <person name="Ruller R."/>
            <person name="Salamov A."/>
            <person name="Salih N.S."/>
            <person name="Samson R.A."/>
            <person name="Sandor E."/>
            <person name="Sanguinetti M."/>
            <person name="Schuetze T."/>
            <person name="Sepcic K."/>
            <person name="Shelest E."/>
            <person name="Sherlock G."/>
            <person name="Sophianopoulou V."/>
            <person name="Squina F.M."/>
            <person name="Sun H."/>
            <person name="Susca A."/>
            <person name="Todd R.B."/>
            <person name="Tsang A."/>
            <person name="Unkles S.E."/>
            <person name="van de Wiele N."/>
            <person name="van Rossen-Uffink D."/>
            <person name="Oliveira J.V."/>
            <person name="Vesth T.C."/>
            <person name="Visser J."/>
            <person name="Yu J.-H."/>
            <person name="Zhou M."/>
            <person name="Andersen M.R."/>
            <person name="Archer D.B."/>
            <person name="Baker S.E."/>
            <person name="Benoit I."/>
            <person name="Brakhage A.A."/>
            <person name="Braus G.H."/>
            <person name="Fischer R."/>
            <person name="Frisvad J.C."/>
            <person name="Goldman G.H."/>
            <person name="Houbraken J."/>
            <person name="Oakley B."/>
            <person name="Pocsi I."/>
            <person name="Scazzocchio C."/>
            <person name="Seiboth B."/>
            <person name="vanKuyk P.A."/>
            <person name="Wortman J."/>
            <person name="Dyer P.S."/>
            <person name="Grigoriev I.V."/>
        </authorList>
    </citation>
    <scope>NUCLEOTIDE SEQUENCE [LARGE SCALE GENOMIC DNA]</scope>
    <source>
        <strain evidence="12">CBS 583.65</strain>
    </source>
</reference>
<dbReference type="Gene3D" id="3.40.50.1240">
    <property type="entry name" value="Phosphoglycerate mutase-like"/>
    <property type="match status" value="1"/>
</dbReference>
<feature type="transmembrane region" description="Helical" evidence="9">
    <location>
        <begin position="81"/>
        <end position="102"/>
    </location>
</feature>
<keyword evidence="7 9" id="KW-0472">Membrane</keyword>
<evidence type="ECO:0000256" key="8">
    <source>
        <dbReference type="SAM" id="MobiDB-lite"/>
    </source>
</evidence>
<evidence type="ECO:0000256" key="3">
    <source>
        <dbReference type="ARBA" id="ARBA00012632"/>
    </source>
</evidence>
<feature type="transmembrane region" description="Helical" evidence="9">
    <location>
        <begin position="171"/>
        <end position="190"/>
    </location>
</feature>
<keyword evidence="12" id="KW-1185">Reference proteome</keyword>
<dbReference type="InterPro" id="IPR036259">
    <property type="entry name" value="MFS_trans_sf"/>
</dbReference>
<feature type="transmembrane region" description="Helical" evidence="9">
    <location>
        <begin position="363"/>
        <end position="386"/>
    </location>
</feature>
<comment type="similarity">
    <text evidence="2">Belongs to the histidine acid phosphatase family.</text>
</comment>
<organism evidence="11 12">
    <name type="scientific">Aspergillus versicolor CBS 583.65</name>
    <dbReference type="NCBI Taxonomy" id="1036611"/>
    <lineage>
        <taxon>Eukaryota</taxon>
        <taxon>Fungi</taxon>
        <taxon>Dikarya</taxon>
        <taxon>Ascomycota</taxon>
        <taxon>Pezizomycotina</taxon>
        <taxon>Eurotiomycetes</taxon>
        <taxon>Eurotiomycetidae</taxon>
        <taxon>Eurotiales</taxon>
        <taxon>Aspergillaceae</taxon>
        <taxon>Aspergillus</taxon>
        <taxon>Aspergillus subgen. Nidulantes</taxon>
    </lineage>
</organism>
<dbReference type="PANTHER" id="PTHR43791">
    <property type="entry name" value="PERMEASE-RELATED"/>
    <property type="match status" value="1"/>
</dbReference>
<keyword evidence="4" id="KW-0813">Transport</keyword>
<evidence type="ECO:0000256" key="9">
    <source>
        <dbReference type="SAM" id="Phobius"/>
    </source>
</evidence>
<sequence>MDAEQQKFEEKGAQVPEMDLSPDFPSIDEKAEKKLIRKMDMYILPFVVLLYLFSFLDRVNIGNARLYGLEEDLGLVGDQYQIAVSIFFVTYCLFEVPSNLVIKKLTPSRYIASIAVIWGIIATLTGITQNYGGLIACRLLLGVVEAGLFPGLVTYLTIFYSQREIALRTGYLFSSAALAGACGGLLAYGIGFMDGISGLKGWRWILIIEGIPAVLIGVATWFFLADDPETAYYLNAEERALVVKCRSRHFGHTDSAQKFHWADAKEGALDWKIYAFSLAEFGIDTMLYGYSTFLPTIIKGLGDWSVPEVQALTIPCYALGAIAYLIIAWISDRTQRRGVYACVFAAISIVGYGILISDSSSGVHYFGALLIAMGLYVAVGLPLAWLPTNLPRYAKRTFATGLQLTFGNISGIMSPFLYKTEEGPRYVRGNAVTLGMVGFAGSVYGLMWAYYHWENKRRDQGLKDHKIEGMTDEEIEEMGDRSPRFRWNTWFDPFRWAADKDSPIPESDGWNLYYRLGGYGPWVEKLDGAVQGLEPPAGCHVDQVHMMARHGERYPTKSAGRRHLALLNRIKEADVILNGSLSFLNHWEYFTTTPETDFDQLTRTGPYSGTLGGFTTGARLLTRYQHLLPRDSKIRFWASDCQRVIETAKYFAYGLLGLDWEKNGKAELEIIPETFDRRADTLTPGDTCLMYLEDTEDGHDKGANMLARFQMAYAPAIAERLISEQGNPGLGSLTPAEVFSMQEMCGFETLVRGSSPWCNVFTRDDWENFEYARDLVHYYRGGPGNPYSGAMGWLWLNATTDLLQSGPVAGPLFFSFVHDGDISPFLDALDIMKDPKYDPDLPTTHRATDRIWRTSPVLPMGGRIILERMTCSSTEDGAKGSKSDVFIRVNINDDIVPLPHCKSGRGLSCPLDEFNAHVRRRKLEVGDFGKVLHFESFYRCSGWSTILSLWRSARKTTRGIFSHGVIESRNPRRPPEESGPFGKRRNARYEQSRSRTRTGTPAKKENQNVAEFGRLFAQQQEQEKSRNTLPKSSSSSNLDNARKQTEKVATECILYGYRDKDSEWKVIDKFERISRGVICEDYPRNDPKTNAGYSQILSGGDVVIRANLSADANRKSKRYAGGFHWIKVTFDSSNAADRACFYSPQEIDGHIVFCEIYHGQGPAEDIPIPQGSTEANRFITNNKRALTTSHSTAFLQNKDKERTSSLKGGERATLPRSFGTNNLASIADEEIISQESTSTVSSATATGIEQPIAHQRNVPKEPPTPSEFMTHVPTVRRTKLRPITEALPPAPTVTERVLRSIPILSWFTGDIVGDGPQLREDGTFDYDKSNVYWRFWYMVDMILGTDICGLREES</sequence>
<evidence type="ECO:0000259" key="10">
    <source>
        <dbReference type="PROSITE" id="PS50850"/>
    </source>
</evidence>
<dbReference type="SUPFAM" id="SSF53254">
    <property type="entry name" value="Phosphoglycerate mutase-like"/>
    <property type="match status" value="1"/>
</dbReference>
<accession>A0A1L9PTI7</accession>
<dbReference type="FunFam" id="1.20.1250.20:FF:000034">
    <property type="entry name" value="MFS general substrate transporter"/>
    <property type="match status" value="1"/>
</dbReference>
<dbReference type="GO" id="GO:0022857">
    <property type="term" value="F:transmembrane transporter activity"/>
    <property type="evidence" value="ECO:0007669"/>
    <property type="project" value="InterPro"/>
</dbReference>
<evidence type="ECO:0000256" key="1">
    <source>
        <dbReference type="ARBA" id="ARBA00004141"/>
    </source>
</evidence>
<dbReference type="Pfam" id="PF00328">
    <property type="entry name" value="His_Phos_2"/>
    <property type="match status" value="1"/>
</dbReference>
<dbReference type="SUPFAM" id="SSF103473">
    <property type="entry name" value="MFS general substrate transporter"/>
    <property type="match status" value="1"/>
</dbReference>
<dbReference type="Pfam" id="PF07690">
    <property type="entry name" value="MFS_1"/>
    <property type="match status" value="1"/>
</dbReference>
<feature type="transmembrane region" description="Helical" evidence="9">
    <location>
        <begin position="311"/>
        <end position="331"/>
    </location>
</feature>
<feature type="transmembrane region" description="Helical" evidence="9">
    <location>
        <begin position="273"/>
        <end position="291"/>
    </location>
</feature>
<dbReference type="InterPro" id="IPR020846">
    <property type="entry name" value="MFS_dom"/>
</dbReference>
<feature type="region of interest" description="Disordered" evidence="8">
    <location>
        <begin position="964"/>
        <end position="1008"/>
    </location>
</feature>
<dbReference type="EMBL" id="KV878132">
    <property type="protein sequence ID" value="OJJ04844.1"/>
    <property type="molecule type" value="Genomic_DNA"/>
</dbReference>
<name>A0A1L9PTI7_ASPVE</name>
<feature type="transmembrane region" description="Helical" evidence="9">
    <location>
        <begin position="430"/>
        <end position="451"/>
    </location>
</feature>
<feature type="transmembrane region" description="Helical" evidence="9">
    <location>
        <begin position="338"/>
        <end position="357"/>
    </location>
</feature>
<dbReference type="GO" id="GO:0016020">
    <property type="term" value="C:membrane"/>
    <property type="evidence" value="ECO:0007669"/>
    <property type="project" value="UniProtKB-SubCell"/>
</dbReference>
<dbReference type="Gene3D" id="3.30.70.330">
    <property type="match status" value="1"/>
</dbReference>
<dbReference type="InterPro" id="IPR000560">
    <property type="entry name" value="His_Pase_clade-2"/>
</dbReference>
<dbReference type="RefSeq" id="XP_040670606.1">
    <property type="nucleotide sequence ID" value="XM_040807429.1"/>
</dbReference>
<dbReference type="GO" id="GO:0016158">
    <property type="term" value="F:inositol hexakisphosphate 3-phosphatase activity"/>
    <property type="evidence" value="ECO:0007669"/>
    <property type="project" value="UniProtKB-EC"/>
</dbReference>
<evidence type="ECO:0000256" key="6">
    <source>
        <dbReference type="ARBA" id="ARBA00022989"/>
    </source>
</evidence>
<feature type="region of interest" description="Disordered" evidence="8">
    <location>
        <begin position="1020"/>
        <end position="1043"/>
    </location>
</feature>
<evidence type="ECO:0000256" key="5">
    <source>
        <dbReference type="ARBA" id="ARBA00022692"/>
    </source>
</evidence>
<keyword evidence="6 9" id="KW-1133">Transmembrane helix</keyword>
<evidence type="ECO:0000313" key="12">
    <source>
        <dbReference type="Proteomes" id="UP000184073"/>
    </source>
</evidence>
<protein>
    <recommendedName>
        <fullName evidence="3">3-phytase</fullName>
        <ecNumber evidence="3">3.1.3.8</ecNumber>
    </recommendedName>
</protein>
<dbReference type="GeneID" id="63722940"/>
<evidence type="ECO:0000256" key="2">
    <source>
        <dbReference type="ARBA" id="ARBA00005375"/>
    </source>
</evidence>
<dbReference type="InterPro" id="IPR033379">
    <property type="entry name" value="Acid_Pase_AS"/>
</dbReference>
<gene>
    <name evidence="11" type="ORF">ASPVEDRAFT_137786</name>
</gene>
<feature type="transmembrane region" description="Helical" evidence="9">
    <location>
        <begin position="139"/>
        <end position="159"/>
    </location>
</feature>
<feature type="transmembrane region" description="Helical" evidence="9">
    <location>
        <begin position="42"/>
        <end position="61"/>
    </location>
</feature>
<feature type="compositionally biased region" description="Polar residues" evidence="8">
    <location>
        <begin position="1027"/>
        <end position="1039"/>
    </location>
</feature>
<dbReference type="CDD" id="cd17327">
    <property type="entry name" value="MFS_FEN2_like"/>
    <property type="match status" value="1"/>
</dbReference>
<dbReference type="FunFam" id="1.20.1250.20:FF:000068">
    <property type="entry name" value="MFS general substrate transporter"/>
    <property type="match status" value="1"/>
</dbReference>
<dbReference type="InterPro" id="IPR011701">
    <property type="entry name" value="MFS"/>
</dbReference>
<feature type="compositionally biased region" description="Basic and acidic residues" evidence="8">
    <location>
        <begin position="1"/>
        <end position="12"/>
    </location>
</feature>
<evidence type="ECO:0000256" key="4">
    <source>
        <dbReference type="ARBA" id="ARBA00022448"/>
    </source>
</evidence>
<dbReference type="PANTHER" id="PTHR43791:SF91">
    <property type="entry name" value="MAJOR FACILITATOR SUPERFAMILY (MFS) PROFILE DOMAIN-CONTAINING PROTEIN-RELATED"/>
    <property type="match status" value="1"/>
</dbReference>
<evidence type="ECO:0000313" key="11">
    <source>
        <dbReference type="EMBL" id="OJJ04844.1"/>
    </source>
</evidence>